<evidence type="ECO:0000256" key="1">
    <source>
        <dbReference type="SAM" id="Phobius"/>
    </source>
</evidence>
<keyword evidence="1" id="KW-0472">Membrane</keyword>
<protein>
    <submittedName>
        <fullName evidence="2">Uncharacterized protein</fullName>
    </submittedName>
</protein>
<gene>
    <name evidence="2" type="ORF">CALMAC_LOCUS19817</name>
</gene>
<proteinExistence type="predicted"/>
<keyword evidence="1" id="KW-0812">Transmembrane</keyword>
<reference evidence="2 3" key="1">
    <citation type="submission" date="2019-01" db="EMBL/GenBank/DDBJ databases">
        <authorList>
            <person name="Sayadi A."/>
        </authorList>
    </citation>
    <scope>NUCLEOTIDE SEQUENCE [LARGE SCALE GENOMIC DNA]</scope>
</reference>
<dbReference type="Proteomes" id="UP000410492">
    <property type="component" value="Unassembled WGS sequence"/>
</dbReference>
<feature type="transmembrane region" description="Helical" evidence="1">
    <location>
        <begin position="38"/>
        <end position="59"/>
    </location>
</feature>
<accession>A0A653DRH5</accession>
<evidence type="ECO:0000313" key="2">
    <source>
        <dbReference type="EMBL" id="VEN62804.1"/>
    </source>
</evidence>
<sequence>DVQSFRKIGIWCIKKQSDIRIVRRASTASRKQFRYTTITMKISVFFVFTCATAFSSIAAYSEEKVIKLIRNVPLEVLLVICLVLAAPSEKDKEFVDNILQNVPAEERRRFIKEQLFAGYLKTESLEYRLADDEAIQLYTIFMRNCPKINTHSGLLRERICLPNGHCFNPEDSGVYP</sequence>
<keyword evidence="1" id="KW-1133">Transmembrane helix</keyword>
<dbReference type="OrthoDB" id="7682224at2759"/>
<keyword evidence="3" id="KW-1185">Reference proteome</keyword>
<feature type="non-terminal residue" evidence="2">
    <location>
        <position position="1"/>
    </location>
</feature>
<evidence type="ECO:0000313" key="3">
    <source>
        <dbReference type="Proteomes" id="UP000410492"/>
    </source>
</evidence>
<organism evidence="2 3">
    <name type="scientific">Callosobruchus maculatus</name>
    <name type="common">Southern cowpea weevil</name>
    <name type="synonym">Pulse bruchid</name>
    <dbReference type="NCBI Taxonomy" id="64391"/>
    <lineage>
        <taxon>Eukaryota</taxon>
        <taxon>Metazoa</taxon>
        <taxon>Ecdysozoa</taxon>
        <taxon>Arthropoda</taxon>
        <taxon>Hexapoda</taxon>
        <taxon>Insecta</taxon>
        <taxon>Pterygota</taxon>
        <taxon>Neoptera</taxon>
        <taxon>Endopterygota</taxon>
        <taxon>Coleoptera</taxon>
        <taxon>Polyphaga</taxon>
        <taxon>Cucujiformia</taxon>
        <taxon>Chrysomeloidea</taxon>
        <taxon>Chrysomelidae</taxon>
        <taxon>Bruchinae</taxon>
        <taxon>Bruchini</taxon>
        <taxon>Callosobruchus</taxon>
    </lineage>
</organism>
<dbReference type="EMBL" id="CAACVG010014162">
    <property type="protein sequence ID" value="VEN62804.1"/>
    <property type="molecule type" value="Genomic_DNA"/>
</dbReference>
<name>A0A653DRH5_CALMS</name>
<dbReference type="AlphaFoldDB" id="A0A653DRH5"/>